<dbReference type="InterPro" id="IPR006135">
    <property type="entry name" value="T3SS_substrate_exporter"/>
</dbReference>
<comment type="subcellular location">
    <subcellularLocation>
        <location evidence="1">Cell membrane</location>
        <topology evidence="1">Multi-pass membrane protein</topology>
    </subcellularLocation>
</comment>
<evidence type="ECO:0000313" key="15">
    <source>
        <dbReference type="EMBL" id="QOV91613.1"/>
    </source>
</evidence>
<dbReference type="InterPro" id="IPR006136">
    <property type="entry name" value="FlhB"/>
</dbReference>
<keyword evidence="8 13" id="KW-0653">Protein transport</keyword>
<sequence>MADDSGDKTEAPTPRRRQKAEEEGQIARSQDLVAAALIVGSMALLNRFGDAVLGSIRQFLIESLNSLRDLGTNAPAEQLARGIFITGHALWPLMVGLMIIAVIGNVAQVGLRLSPQRLQPNLGALNPFKGFGRLFGGGGNPMKFAMNLAKLAVICFVAWTAVRDRLGQIVMAQRLSHEQIFYLGMQVLYAIAMKIGVALLVLAILDFVWQKWKHFRDLKMTKQEVKDEMRSMDGDPMIKQRRRSIARQMASKRLKKDVPTADVVVTNPTEYAVALKYDAASMNAPRVIAKGQGVLAARIRAIAIESGVPILERKPLARALYKLCAVGQEVPEQFYATVAEILAYVYELTGKAKRRAAANA</sequence>
<protein>
    <recommendedName>
        <fullName evidence="3 13">Flagellar biosynthetic protein FlhB</fullName>
    </recommendedName>
</protein>
<dbReference type="GO" id="GO:0044780">
    <property type="term" value="P:bacterial-type flagellum assembly"/>
    <property type="evidence" value="ECO:0007669"/>
    <property type="project" value="InterPro"/>
</dbReference>
<dbReference type="PANTHER" id="PTHR30531:SF12">
    <property type="entry name" value="FLAGELLAR BIOSYNTHETIC PROTEIN FLHB"/>
    <property type="match status" value="1"/>
</dbReference>
<keyword evidence="15" id="KW-0282">Flagellum</keyword>
<dbReference type="EMBL" id="CP063458">
    <property type="protein sequence ID" value="QOV91613.1"/>
    <property type="molecule type" value="Genomic_DNA"/>
</dbReference>
<evidence type="ECO:0000256" key="9">
    <source>
        <dbReference type="ARBA" id="ARBA00022989"/>
    </source>
</evidence>
<gene>
    <name evidence="13 15" type="primary">flhB</name>
    <name evidence="15" type="ORF">IPV69_09720</name>
</gene>
<keyword evidence="15" id="KW-0969">Cilium</keyword>
<comment type="similarity">
    <text evidence="2 13">Belongs to the type III secretion exporter family.</text>
</comment>
<keyword evidence="16" id="KW-1185">Reference proteome</keyword>
<dbReference type="GO" id="GO:0005886">
    <property type="term" value="C:plasma membrane"/>
    <property type="evidence" value="ECO:0007669"/>
    <property type="project" value="UniProtKB-SubCell"/>
</dbReference>
<keyword evidence="4 13" id="KW-0813">Transport</keyword>
<feature type="region of interest" description="Disordered" evidence="14">
    <location>
        <begin position="1"/>
        <end position="25"/>
    </location>
</feature>
<dbReference type="GO" id="GO:0009306">
    <property type="term" value="P:protein secretion"/>
    <property type="evidence" value="ECO:0007669"/>
    <property type="project" value="InterPro"/>
</dbReference>
<comment type="caution">
    <text evidence="13">Lacks conserved residue(s) required for the propagation of feature annotation.</text>
</comment>
<dbReference type="Gene3D" id="3.40.1690.10">
    <property type="entry name" value="secretion proteins EscU"/>
    <property type="match status" value="1"/>
</dbReference>
<keyword evidence="5 13" id="KW-1003">Cell membrane</keyword>
<evidence type="ECO:0000313" key="16">
    <source>
        <dbReference type="Proteomes" id="UP000593765"/>
    </source>
</evidence>
<evidence type="ECO:0000256" key="13">
    <source>
        <dbReference type="RuleBase" id="RU364091"/>
    </source>
</evidence>
<keyword evidence="10 13" id="KW-0472">Membrane</keyword>
<dbReference type="Proteomes" id="UP000593765">
    <property type="component" value="Chromosome"/>
</dbReference>
<name>A0A7M2X1P1_9BACT</name>
<dbReference type="SUPFAM" id="SSF160544">
    <property type="entry name" value="EscU C-terminal domain-like"/>
    <property type="match status" value="1"/>
</dbReference>
<organism evidence="15 16">
    <name type="scientific">Humisphaera borealis</name>
    <dbReference type="NCBI Taxonomy" id="2807512"/>
    <lineage>
        <taxon>Bacteria</taxon>
        <taxon>Pseudomonadati</taxon>
        <taxon>Planctomycetota</taxon>
        <taxon>Phycisphaerae</taxon>
        <taxon>Tepidisphaerales</taxon>
        <taxon>Tepidisphaeraceae</taxon>
        <taxon>Humisphaera</taxon>
    </lineage>
</organism>
<dbReference type="NCBIfam" id="TIGR00328">
    <property type="entry name" value="flhB"/>
    <property type="match status" value="1"/>
</dbReference>
<keyword evidence="15" id="KW-0966">Cell projection</keyword>
<dbReference type="PANTHER" id="PTHR30531">
    <property type="entry name" value="FLAGELLAR BIOSYNTHETIC PROTEIN FLHB"/>
    <property type="match status" value="1"/>
</dbReference>
<reference evidence="15 16" key="1">
    <citation type="submission" date="2020-10" db="EMBL/GenBank/DDBJ databases">
        <title>Wide distribution of Phycisphaera-like planctomycetes from WD2101 soil group in peatlands and genome analysis of the first cultivated representative.</title>
        <authorList>
            <person name="Dedysh S.N."/>
            <person name="Beletsky A.V."/>
            <person name="Ivanova A."/>
            <person name="Kulichevskaya I.S."/>
            <person name="Suzina N.E."/>
            <person name="Philippov D.A."/>
            <person name="Rakitin A.L."/>
            <person name="Mardanov A.V."/>
            <person name="Ravin N.V."/>
        </authorList>
    </citation>
    <scope>NUCLEOTIDE SEQUENCE [LARGE SCALE GENOMIC DNA]</scope>
    <source>
        <strain evidence="15 16">M1803</strain>
    </source>
</reference>
<dbReference type="RefSeq" id="WP_206294913.1">
    <property type="nucleotide sequence ID" value="NZ_CP063458.1"/>
</dbReference>
<dbReference type="PRINTS" id="PR00950">
    <property type="entry name" value="TYPE3IMSPROT"/>
</dbReference>
<accession>A0A7M2X1P1</accession>
<dbReference type="KEGG" id="hbs:IPV69_09720"/>
<keyword evidence="11 13" id="KW-1006">Bacterial flagellum protein export</keyword>
<evidence type="ECO:0000256" key="3">
    <source>
        <dbReference type="ARBA" id="ARBA00021622"/>
    </source>
</evidence>
<feature type="transmembrane region" description="Helical" evidence="13">
    <location>
        <begin position="144"/>
        <end position="162"/>
    </location>
</feature>
<feature type="compositionally biased region" description="Basic and acidic residues" evidence="14">
    <location>
        <begin position="1"/>
        <end position="10"/>
    </location>
</feature>
<feature type="transmembrane region" description="Helical" evidence="13">
    <location>
        <begin position="89"/>
        <end position="111"/>
    </location>
</feature>
<evidence type="ECO:0000256" key="2">
    <source>
        <dbReference type="ARBA" id="ARBA00010690"/>
    </source>
</evidence>
<dbReference type="Pfam" id="PF01312">
    <property type="entry name" value="Bac_export_2"/>
    <property type="match status" value="1"/>
</dbReference>
<feature type="transmembrane region" description="Helical" evidence="13">
    <location>
        <begin position="182"/>
        <end position="209"/>
    </location>
</feature>
<evidence type="ECO:0000256" key="6">
    <source>
        <dbReference type="ARBA" id="ARBA00022692"/>
    </source>
</evidence>
<evidence type="ECO:0000256" key="8">
    <source>
        <dbReference type="ARBA" id="ARBA00022927"/>
    </source>
</evidence>
<evidence type="ECO:0000256" key="10">
    <source>
        <dbReference type="ARBA" id="ARBA00023136"/>
    </source>
</evidence>
<keyword evidence="7 13" id="KW-1005">Bacterial flagellum biogenesis</keyword>
<evidence type="ECO:0000256" key="5">
    <source>
        <dbReference type="ARBA" id="ARBA00022475"/>
    </source>
</evidence>
<evidence type="ECO:0000256" key="7">
    <source>
        <dbReference type="ARBA" id="ARBA00022795"/>
    </source>
</evidence>
<evidence type="ECO:0000256" key="11">
    <source>
        <dbReference type="ARBA" id="ARBA00023225"/>
    </source>
</evidence>
<dbReference type="AlphaFoldDB" id="A0A7M2X1P1"/>
<proteinExistence type="inferred from homology"/>
<evidence type="ECO:0000256" key="14">
    <source>
        <dbReference type="SAM" id="MobiDB-lite"/>
    </source>
</evidence>
<keyword evidence="6 13" id="KW-0812">Transmembrane</keyword>
<evidence type="ECO:0000256" key="4">
    <source>
        <dbReference type="ARBA" id="ARBA00022448"/>
    </source>
</evidence>
<dbReference type="InterPro" id="IPR029025">
    <property type="entry name" value="T3SS_substrate_exporter_C"/>
</dbReference>
<evidence type="ECO:0000256" key="1">
    <source>
        <dbReference type="ARBA" id="ARBA00004651"/>
    </source>
</evidence>
<comment type="function">
    <text evidence="12 13">Required for formation of the rod structure in the basal body of the flagellar apparatus. Together with FliI and FliH, may constitute the export apparatus of flagellin.</text>
</comment>
<evidence type="ECO:0000256" key="12">
    <source>
        <dbReference type="ARBA" id="ARBA00025078"/>
    </source>
</evidence>
<keyword evidence="9 13" id="KW-1133">Transmembrane helix</keyword>